<dbReference type="Proteomes" id="UP000002730">
    <property type="component" value="Chromosome"/>
</dbReference>
<dbReference type="GO" id="GO:0003677">
    <property type="term" value="F:DNA binding"/>
    <property type="evidence" value="ECO:0007669"/>
    <property type="project" value="InterPro"/>
</dbReference>
<dbReference type="HOGENOM" id="CLU_1432257_0_0_9"/>
<dbReference type="eggNOG" id="COG1937">
    <property type="taxonomic scope" value="Bacteria"/>
</dbReference>
<dbReference type="PANTHER" id="PTHR33677">
    <property type="entry name" value="TRANSCRIPTIONAL REPRESSOR FRMR-RELATED"/>
    <property type="match status" value="1"/>
</dbReference>
<protein>
    <recommendedName>
        <fullName evidence="3">Transcriptional regulator</fullName>
    </recommendedName>
</protein>
<organism evidence="1 2">
    <name type="scientific">Clostridium cellulovorans (strain ATCC 35296 / DSM 3052 / OCM 3 / 743B)</name>
    <dbReference type="NCBI Taxonomy" id="573061"/>
    <lineage>
        <taxon>Bacteria</taxon>
        <taxon>Bacillati</taxon>
        <taxon>Bacillota</taxon>
        <taxon>Clostridia</taxon>
        <taxon>Eubacteriales</taxon>
        <taxon>Clostridiaceae</taxon>
        <taxon>Clostridium</taxon>
    </lineage>
</organism>
<accession>D9SMU3</accession>
<evidence type="ECO:0000313" key="1">
    <source>
        <dbReference type="EMBL" id="ADL51809.1"/>
    </source>
</evidence>
<dbReference type="AlphaFoldDB" id="D9SMU3"/>
<gene>
    <name evidence="1" type="ordered locus">Clocel_2066</name>
</gene>
<dbReference type="PANTHER" id="PTHR33677:SF3">
    <property type="entry name" value="COPPER-SENSING TRANSCRIPTIONAL REPRESSOR RICR"/>
    <property type="match status" value="1"/>
</dbReference>
<dbReference type="InterPro" id="IPR003735">
    <property type="entry name" value="Metal_Tscrpt_repr"/>
</dbReference>
<dbReference type="OrthoDB" id="9811244at2"/>
<keyword evidence="2" id="KW-1185">Reference proteome</keyword>
<reference evidence="1 2" key="1">
    <citation type="submission" date="2010-08" db="EMBL/GenBank/DDBJ databases">
        <title>Complete sequence of Clostridium cellulovorans 743B.</title>
        <authorList>
            <consortium name="US DOE Joint Genome Institute"/>
            <person name="Lucas S."/>
            <person name="Copeland A."/>
            <person name="Lapidus A."/>
            <person name="Cheng J.-F."/>
            <person name="Bruce D."/>
            <person name="Goodwin L."/>
            <person name="Pitluck S."/>
            <person name="Chertkov O."/>
            <person name="Detter J.C."/>
            <person name="Han C."/>
            <person name="Tapia R."/>
            <person name="Land M."/>
            <person name="Hauser L."/>
            <person name="Chang Y.-J."/>
            <person name="Jeffries C."/>
            <person name="Kyrpides N."/>
            <person name="Ivanova N."/>
            <person name="Mikhailova N."/>
            <person name="Hemme C.L."/>
            <person name="Woyke T."/>
        </authorList>
    </citation>
    <scope>NUCLEOTIDE SEQUENCE [LARGE SCALE GENOMIC DNA]</scope>
    <source>
        <strain evidence="2">ATCC 35296 / DSM 3052 / OCM 3 / 743B</strain>
    </source>
</reference>
<proteinExistence type="predicted"/>
<name>D9SMU3_CLOC7</name>
<dbReference type="GO" id="GO:0046872">
    <property type="term" value="F:metal ion binding"/>
    <property type="evidence" value="ECO:0007669"/>
    <property type="project" value="InterPro"/>
</dbReference>
<dbReference type="InterPro" id="IPR038390">
    <property type="entry name" value="Metal_Tscrpt_repr_sf"/>
</dbReference>
<dbReference type="Gene3D" id="1.20.58.1000">
    <property type="entry name" value="Metal-sensitive repressor, helix protomer"/>
    <property type="match status" value="1"/>
</dbReference>
<evidence type="ECO:0008006" key="3">
    <source>
        <dbReference type="Google" id="ProtNLM"/>
    </source>
</evidence>
<evidence type="ECO:0000313" key="2">
    <source>
        <dbReference type="Proteomes" id="UP000002730"/>
    </source>
</evidence>
<dbReference type="GO" id="GO:0045892">
    <property type="term" value="P:negative regulation of DNA-templated transcription"/>
    <property type="evidence" value="ECO:0007669"/>
    <property type="project" value="UniProtKB-ARBA"/>
</dbReference>
<dbReference type="RefSeq" id="WP_010076972.1">
    <property type="nucleotide sequence ID" value="NC_014393.1"/>
</dbReference>
<sequence length="189" mass="21631">MKNKEKNDPNFLDNTESLDREKRNKNITVRLSRIQGQVKGIEKMILAGAECKDILVQISAIKAAINKVGTLTFEYYAKSCTRELIESNEIDELFSTLMLFTNKSFDENNGALPINEVLEKLNNELENMKKLIYNPNVCKKIILKVTIIKSLVNRLSSIVFENYAKHCTKTVLKDQDINELISTILIFTK</sequence>
<dbReference type="Pfam" id="PF02583">
    <property type="entry name" value="Trns_repr_metal"/>
    <property type="match status" value="1"/>
</dbReference>
<dbReference type="KEGG" id="ccb:Clocel_2066"/>
<dbReference type="STRING" id="573061.Clocel_2066"/>
<dbReference type="CDD" id="cd10148">
    <property type="entry name" value="CsoR-like_DUF156"/>
    <property type="match status" value="1"/>
</dbReference>
<dbReference type="EMBL" id="CP002160">
    <property type="protein sequence ID" value="ADL51809.1"/>
    <property type="molecule type" value="Genomic_DNA"/>
</dbReference>